<proteinExistence type="predicted"/>
<feature type="domain" description="NAD(P)-binding" evidence="1">
    <location>
        <begin position="6"/>
        <end position="182"/>
    </location>
</feature>
<dbReference type="EMBL" id="BAABHS010000029">
    <property type="protein sequence ID" value="GAA4984939.1"/>
    <property type="molecule type" value="Genomic_DNA"/>
</dbReference>
<name>A0ABP9I2G2_9ACTN</name>
<dbReference type="Gene3D" id="3.90.25.10">
    <property type="entry name" value="UDP-galactose 4-epimerase, domain 1"/>
    <property type="match status" value="1"/>
</dbReference>
<dbReference type="InterPro" id="IPR016040">
    <property type="entry name" value="NAD(P)-bd_dom"/>
</dbReference>
<dbReference type="InterPro" id="IPR036291">
    <property type="entry name" value="NAD(P)-bd_dom_sf"/>
</dbReference>
<dbReference type="PANTHER" id="PTHR43162:SF1">
    <property type="entry name" value="PRESTALK A DIFFERENTIATION PROTEIN A"/>
    <property type="match status" value="1"/>
</dbReference>
<accession>A0ABP9I2G2</accession>
<sequence>MILVTGATGTVGGRVLRRLREEGRHVRAVTRDPARAAFPGDVSVAACDLDVPSGLDEALDGVDRVFLMSLGHHKATHDTRVVAAARKAGVVRIVQLSSLGVEEVADRQDNPLARWHREAEEALCASGMEWTVLRPGGFMSNALSWADSVRAEGVARGPVADMPEAVVHPEDIAEVAVRALTDDGLVGETVALSGPESLTPRAQAAVLAGVLGRDIRFESVPLAVHRQKMLAKYSAETVDGVLAALADVLAGGDDLRAHVLPGVERVLGRPARTFTRWVCENLHEFR</sequence>
<dbReference type="Pfam" id="PF13460">
    <property type="entry name" value="NAD_binding_10"/>
    <property type="match status" value="1"/>
</dbReference>
<dbReference type="Gene3D" id="3.40.50.720">
    <property type="entry name" value="NAD(P)-binding Rossmann-like Domain"/>
    <property type="match status" value="1"/>
</dbReference>
<reference evidence="3" key="1">
    <citation type="journal article" date="2019" name="Int. J. Syst. Evol. Microbiol.">
        <title>The Global Catalogue of Microorganisms (GCM) 10K type strain sequencing project: providing services to taxonomists for standard genome sequencing and annotation.</title>
        <authorList>
            <consortium name="The Broad Institute Genomics Platform"/>
            <consortium name="The Broad Institute Genome Sequencing Center for Infectious Disease"/>
            <person name="Wu L."/>
            <person name="Ma J."/>
        </authorList>
    </citation>
    <scope>NUCLEOTIDE SEQUENCE [LARGE SCALE GENOMIC DNA]</scope>
    <source>
        <strain evidence="3">JCM 17986</strain>
    </source>
</reference>
<keyword evidence="3" id="KW-1185">Reference proteome</keyword>
<evidence type="ECO:0000313" key="2">
    <source>
        <dbReference type="EMBL" id="GAA4984939.1"/>
    </source>
</evidence>
<evidence type="ECO:0000259" key="1">
    <source>
        <dbReference type="Pfam" id="PF13460"/>
    </source>
</evidence>
<dbReference type="SUPFAM" id="SSF51735">
    <property type="entry name" value="NAD(P)-binding Rossmann-fold domains"/>
    <property type="match status" value="1"/>
</dbReference>
<organism evidence="2 3">
    <name type="scientific">Yinghuangia aomiensis</name>
    <dbReference type="NCBI Taxonomy" id="676205"/>
    <lineage>
        <taxon>Bacteria</taxon>
        <taxon>Bacillati</taxon>
        <taxon>Actinomycetota</taxon>
        <taxon>Actinomycetes</taxon>
        <taxon>Kitasatosporales</taxon>
        <taxon>Streptomycetaceae</taxon>
        <taxon>Yinghuangia</taxon>
    </lineage>
</organism>
<dbReference type="PANTHER" id="PTHR43162">
    <property type="match status" value="1"/>
</dbReference>
<dbReference type="Proteomes" id="UP001500466">
    <property type="component" value="Unassembled WGS sequence"/>
</dbReference>
<protein>
    <submittedName>
        <fullName evidence="2">Butenolide phosphate reductase ScbC</fullName>
    </submittedName>
</protein>
<comment type="caution">
    <text evidence="2">The sequence shown here is derived from an EMBL/GenBank/DDBJ whole genome shotgun (WGS) entry which is preliminary data.</text>
</comment>
<gene>
    <name evidence="2" type="primary">scbC</name>
    <name evidence="2" type="ORF">GCM10023205_63970</name>
</gene>
<evidence type="ECO:0000313" key="3">
    <source>
        <dbReference type="Proteomes" id="UP001500466"/>
    </source>
</evidence>
<dbReference type="RefSeq" id="WP_345679246.1">
    <property type="nucleotide sequence ID" value="NZ_BAABHS010000029.1"/>
</dbReference>
<dbReference type="InterPro" id="IPR051604">
    <property type="entry name" value="Ergot_Alk_Oxidoreductase"/>
</dbReference>